<dbReference type="AlphaFoldDB" id="A0AAJ0B2L8"/>
<feature type="compositionally biased region" description="Pro residues" evidence="1">
    <location>
        <begin position="300"/>
        <end position="315"/>
    </location>
</feature>
<comment type="caution">
    <text evidence="2">The sequence shown here is derived from an EMBL/GenBank/DDBJ whole genome shotgun (WGS) entry which is preliminary data.</text>
</comment>
<feature type="region of interest" description="Disordered" evidence="1">
    <location>
        <begin position="177"/>
        <end position="391"/>
    </location>
</feature>
<feature type="compositionally biased region" description="Pro residues" evidence="1">
    <location>
        <begin position="376"/>
        <end position="385"/>
    </location>
</feature>
<name>A0AAJ0B2L8_9PEZI</name>
<evidence type="ECO:0000313" key="2">
    <source>
        <dbReference type="EMBL" id="KAK1750534.1"/>
    </source>
</evidence>
<protein>
    <submittedName>
        <fullName evidence="2">Uncharacterized protein</fullName>
    </submittedName>
</protein>
<accession>A0AAJ0B2L8</accession>
<feature type="compositionally biased region" description="Pro residues" evidence="1">
    <location>
        <begin position="322"/>
        <end position="334"/>
    </location>
</feature>
<evidence type="ECO:0000313" key="3">
    <source>
        <dbReference type="Proteomes" id="UP001239445"/>
    </source>
</evidence>
<proteinExistence type="predicted"/>
<keyword evidence="3" id="KW-1185">Reference proteome</keyword>
<dbReference type="Proteomes" id="UP001239445">
    <property type="component" value="Unassembled WGS sequence"/>
</dbReference>
<reference evidence="2" key="1">
    <citation type="submission" date="2023-06" db="EMBL/GenBank/DDBJ databases">
        <title>Genome-scale phylogeny and comparative genomics of the fungal order Sordariales.</title>
        <authorList>
            <consortium name="Lawrence Berkeley National Laboratory"/>
            <person name="Hensen N."/>
            <person name="Bonometti L."/>
            <person name="Westerberg I."/>
            <person name="Brannstrom I.O."/>
            <person name="Guillou S."/>
            <person name="Cros-Aarteil S."/>
            <person name="Calhoun S."/>
            <person name="Haridas S."/>
            <person name="Kuo A."/>
            <person name="Mondo S."/>
            <person name="Pangilinan J."/>
            <person name="Riley R."/>
            <person name="Labutti K."/>
            <person name="Andreopoulos B."/>
            <person name="Lipzen A."/>
            <person name="Chen C."/>
            <person name="Yanf M."/>
            <person name="Daum C."/>
            <person name="Ng V."/>
            <person name="Clum A."/>
            <person name="Steindorff A."/>
            <person name="Ohm R."/>
            <person name="Martin F."/>
            <person name="Silar P."/>
            <person name="Natvig D."/>
            <person name="Lalanne C."/>
            <person name="Gautier V."/>
            <person name="Ament-Velasquez S.L."/>
            <person name="Kruys A."/>
            <person name="Hutchinson M.I."/>
            <person name="Powell A.J."/>
            <person name="Barry K."/>
            <person name="Miller A.N."/>
            <person name="Grigoriev I.V."/>
            <person name="Debuchy R."/>
            <person name="Gladieux P."/>
            <person name="Thoren M.H."/>
            <person name="Johannesson H."/>
        </authorList>
    </citation>
    <scope>NUCLEOTIDE SEQUENCE</scope>
    <source>
        <strain evidence="2">PSN4</strain>
    </source>
</reference>
<evidence type="ECO:0000256" key="1">
    <source>
        <dbReference type="SAM" id="MobiDB-lite"/>
    </source>
</evidence>
<gene>
    <name evidence="2" type="ORF">QBC47DRAFT_438500</name>
</gene>
<organism evidence="2 3">
    <name type="scientific">Echria macrotheca</name>
    <dbReference type="NCBI Taxonomy" id="438768"/>
    <lineage>
        <taxon>Eukaryota</taxon>
        <taxon>Fungi</taxon>
        <taxon>Dikarya</taxon>
        <taxon>Ascomycota</taxon>
        <taxon>Pezizomycotina</taxon>
        <taxon>Sordariomycetes</taxon>
        <taxon>Sordariomycetidae</taxon>
        <taxon>Sordariales</taxon>
        <taxon>Schizotheciaceae</taxon>
        <taxon>Echria</taxon>
    </lineage>
</organism>
<feature type="compositionally biased region" description="Polar residues" evidence="1">
    <location>
        <begin position="276"/>
        <end position="299"/>
    </location>
</feature>
<feature type="compositionally biased region" description="Low complexity" evidence="1">
    <location>
        <begin position="249"/>
        <end position="263"/>
    </location>
</feature>
<sequence length="391" mass="40111">MRGLNSAVSAGSSSQPHDSKYGVAFFLLSLALLHHLNSTPAAMSYHGVPSGAHQYGYAHPPQPPPVQQVHFPQQPVYAHPQPPHDALGPAMASMTIAPQPQPWAQPAVFEMDAASAVVPSGPPAQAPAKTTTAPAFIAELPGSLPGTPATPSQASATVQNVRPDSEGLIVVEQPGPPDHEGLIPVTTSQPPPVQHQPAGLPGQYSAYRPPEHMGQNTPLSPVSPYGQAVSAAGPTPSPSPAFYSPPMYPSGQAPAAQPTSQTPQGPPTPQAGHTQHPGTHLSSYPSPMNSASPAVSYQVPSPPPTQYAPTPPPAGPTNQPAYPGPYPHHPPHPATFPVSHHSAQVGYPGQSPTPPLPNGYGQQPASVAGQYHTPHPAGPPNPNPPDAGTAP</sequence>
<dbReference type="PRINTS" id="PR01217">
    <property type="entry name" value="PRICHEXTENSN"/>
</dbReference>
<dbReference type="EMBL" id="MU839846">
    <property type="protein sequence ID" value="KAK1750534.1"/>
    <property type="molecule type" value="Genomic_DNA"/>
</dbReference>